<keyword evidence="3" id="KW-1185">Reference proteome</keyword>
<evidence type="ECO:0000313" key="2">
    <source>
        <dbReference type="EMBL" id="KAH9421002.1"/>
    </source>
</evidence>
<feature type="transmembrane region" description="Helical" evidence="1">
    <location>
        <begin position="47"/>
        <end position="66"/>
    </location>
</feature>
<feature type="transmembrane region" description="Helical" evidence="1">
    <location>
        <begin position="12"/>
        <end position="35"/>
    </location>
</feature>
<reference evidence="2 3" key="2">
    <citation type="journal article" date="2022" name="Mol. Biol. Evol.">
        <title>Comparative Genomics Reveals Insights into the Divergent Evolution of Astigmatic Mites and Household Pest Adaptations.</title>
        <authorList>
            <person name="Xiong Q."/>
            <person name="Wan A.T."/>
            <person name="Liu X."/>
            <person name="Fung C.S."/>
            <person name="Xiao X."/>
            <person name="Malainual N."/>
            <person name="Hou J."/>
            <person name="Wang L."/>
            <person name="Wang M."/>
            <person name="Yang K.Y."/>
            <person name="Cui Y."/>
            <person name="Leung E.L."/>
            <person name="Nong W."/>
            <person name="Shin S.K."/>
            <person name="Au S.W."/>
            <person name="Jeong K.Y."/>
            <person name="Chew F.T."/>
            <person name="Hui J.H."/>
            <person name="Leung T.F."/>
            <person name="Tungtrongchitr A."/>
            <person name="Zhong N."/>
            <person name="Liu Z."/>
            <person name="Tsui S.K."/>
        </authorList>
    </citation>
    <scope>NUCLEOTIDE SEQUENCE [LARGE SCALE GENOMIC DNA]</scope>
    <source>
        <strain evidence="2">Derp</strain>
    </source>
</reference>
<reference evidence="2 3" key="1">
    <citation type="journal article" date="2018" name="J. Allergy Clin. Immunol.">
        <title>High-quality assembly of Dermatophagoides pteronyssinus genome and transcriptome reveals a wide range of novel allergens.</title>
        <authorList>
            <person name="Liu X.Y."/>
            <person name="Yang K.Y."/>
            <person name="Wang M.Q."/>
            <person name="Kwok J.S."/>
            <person name="Zeng X."/>
            <person name="Yang Z."/>
            <person name="Xiao X.J."/>
            <person name="Lau C.P."/>
            <person name="Li Y."/>
            <person name="Huang Z.M."/>
            <person name="Ba J.G."/>
            <person name="Yim A.K."/>
            <person name="Ouyang C.Y."/>
            <person name="Ngai S.M."/>
            <person name="Chan T.F."/>
            <person name="Leung E.L."/>
            <person name="Liu L."/>
            <person name="Liu Z.G."/>
            <person name="Tsui S.K."/>
        </authorList>
    </citation>
    <scope>NUCLEOTIDE SEQUENCE [LARGE SCALE GENOMIC DNA]</scope>
    <source>
        <strain evidence="2">Derp</strain>
    </source>
</reference>
<dbReference type="EMBL" id="NJHN03000047">
    <property type="protein sequence ID" value="KAH9421002.1"/>
    <property type="molecule type" value="Genomic_DNA"/>
</dbReference>
<gene>
    <name evidence="2" type="ORF">DERP_001443</name>
</gene>
<dbReference type="Proteomes" id="UP000887458">
    <property type="component" value="Unassembled WGS sequence"/>
</dbReference>
<sequence>MNDQKPYEKQTLLSVTMITTSVVDIIISLSCFFLRSNTYCIEMVNLHWLLFVYSNFVGIKGIRMIIDEKRTTAKTKNLSPSLMFSRFGFMTIQIMLLIFSDLIFLCFYFTFSSYQSNLFQLLTWIVYLTLIVRIFVLTIQWKRITSLAYYQPK</sequence>
<feature type="transmembrane region" description="Helical" evidence="1">
    <location>
        <begin position="117"/>
        <end position="136"/>
    </location>
</feature>
<name>A0ABQ8JEY6_DERPT</name>
<comment type="caution">
    <text evidence="2">The sequence shown here is derived from an EMBL/GenBank/DDBJ whole genome shotgun (WGS) entry which is preliminary data.</text>
</comment>
<protein>
    <submittedName>
        <fullName evidence="2">Uncharacterized protein</fullName>
    </submittedName>
</protein>
<evidence type="ECO:0000313" key="3">
    <source>
        <dbReference type="Proteomes" id="UP000887458"/>
    </source>
</evidence>
<feature type="transmembrane region" description="Helical" evidence="1">
    <location>
        <begin position="87"/>
        <end position="111"/>
    </location>
</feature>
<evidence type="ECO:0000256" key="1">
    <source>
        <dbReference type="SAM" id="Phobius"/>
    </source>
</evidence>
<organism evidence="2 3">
    <name type="scientific">Dermatophagoides pteronyssinus</name>
    <name type="common">European house dust mite</name>
    <dbReference type="NCBI Taxonomy" id="6956"/>
    <lineage>
        <taxon>Eukaryota</taxon>
        <taxon>Metazoa</taxon>
        <taxon>Ecdysozoa</taxon>
        <taxon>Arthropoda</taxon>
        <taxon>Chelicerata</taxon>
        <taxon>Arachnida</taxon>
        <taxon>Acari</taxon>
        <taxon>Acariformes</taxon>
        <taxon>Sarcoptiformes</taxon>
        <taxon>Astigmata</taxon>
        <taxon>Psoroptidia</taxon>
        <taxon>Analgoidea</taxon>
        <taxon>Pyroglyphidae</taxon>
        <taxon>Dermatophagoidinae</taxon>
        <taxon>Dermatophagoides</taxon>
    </lineage>
</organism>
<keyword evidence="1" id="KW-0472">Membrane</keyword>
<accession>A0ABQ8JEY6</accession>
<proteinExistence type="predicted"/>
<keyword evidence="1" id="KW-1133">Transmembrane helix</keyword>
<keyword evidence="1" id="KW-0812">Transmembrane</keyword>